<dbReference type="AlphaFoldDB" id="A0A832T645"/>
<feature type="transmembrane region" description="Helical" evidence="6">
    <location>
        <begin position="495"/>
        <end position="515"/>
    </location>
</feature>
<feature type="transmembrane region" description="Helical" evidence="6">
    <location>
        <begin position="194"/>
        <end position="214"/>
    </location>
</feature>
<keyword evidence="4 6" id="KW-1133">Transmembrane helix</keyword>
<evidence type="ECO:0000256" key="1">
    <source>
        <dbReference type="ARBA" id="ARBA00004651"/>
    </source>
</evidence>
<feature type="transmembrane region" description="Helical" evidence="6">
    <location>
        <begin position="527"/>
        <end position="548"/>
    </location>
</feature>
<dbReference type="InterPro" id="IPR018076">
    <property type="entry name" value="T2SS_GspF_dom"/>
</dbReference>
<protein>
    <submittedName>
        <fullName evidence="8">Archaellar assembly protein FlaJ</fullName>
    </submittedName>
</protein>
<organism evidence="8 9">
    <name type="scientific">Methanocaldococcus jannaschii</name>
    <dbReference type="NCBI Taxonomy" id="2190"/>
    <lineage>
        <taxon>Archaea</taxon>
        <taxon>Methanobacteriati</taxon>
        <taxon>Methanobacteriota</taxon>
        <taxon>Methanomada group</taxon>
        <taxon>Methanococci</taxon>
        <taxon>Methanococcales</taxon>
        <taxon>Methanocaldococcaceae</taxon>
        <taxon>Methanocaldococcus</taxon>
    </lineage>
</organism>
<accession>A0A832T645</accession>
<dbReference type="GeneID" id="1451790"/>
<feature type="transmembrane region" description="Helical" evidence="6">
    <location>
        <begin position="45"/>
        <end position="66"/>
    </location>
</feature>
<gene>
    <name evidence="8" type="primary">flaJ</name>
    <name evidence="8" type="ORF">HA335_00570</name>
</gene>
<dbReference type="NCBIfam" id="NF004704">
    <property type="entry name" value="PRK06041.1-2"/>
    <property type="match status" value="1"/>
</dbReference>
<feature type="transmembrane region" description="Helical" evidence="6">
    <location>
        <begin position="16"/>
        <end position="39"/>
    </location>
</feature>
<comment type="subcellular location">
    <subcellularLocation>
        <location evidence="1">Cell membrane</location>
        <topology evidence="1">Multi-pass membrane protein</topology>
    </subcellularLocation>
</comment>
<sequence length="559" mass="63289">MVFDLLPRVGLKPRDYLLRIVLPALITSIVLILLGFMLFSGIILYIYLLLPIIILVSAIGYPYIALDSQKNKINERLHIFITKFGTLSITDLNRKDLLKILSEEREELGELAKESEKLYVLTDKWGRSLAEACRFLAQRTPSSEFADFLDRLAYALDSGEELKEFLIKEQDIVMDDYAAFYKRMLYSLDMYKELYVSAMTSIAFFLAFSILVPFLLPYNFVFMATIALFAFFAVELLIVVVIRNRLPFDRLWHTGEKPTETDIKLRKWLIISVILVVILLPFLLWAKYIVGLSPFSQMPYMILVALGFTPLAIGGFVALKEEEKVKRKEFVFPDFLRSLGDSVSAKGGGMVSSLEYLSNHDFGPLTHDIKRLYKRLALGIDSNKSWRLFGFDSCSYLIQLFSDIFSRCIYFGGDPKTAAEIISKNFRKIVQLRKSKYQNIQQFVGVVYGLGGGLALALFASLGVAKMINDLYSSLSIPETVIHILNIAPISNVDVVEYIIFGSLIVYSIISAILIKIMDGGHKFVSLLHFVAILWICAIVAYITKLIVSQVLGVSVPLY</sequence>
<evidence type="ECO:0000256" key="2">
    <source>
        <dbReference type="ARBA" id="ARBA00022475"/>
    </source>
</evidence>
<dbReference type="InterPro" id="IPR056569">
    <property type="entry name" value="ArlJ-like"/>
</dbReference>
<evidence type="ECO:0000256" key="5">
    <source>
        <dbReference type="ARBA" id="ARBA00023136"/>
    </source>
</evidence>
<feature type="domain" description="Type II secretion system protein GspF" evidence="7">
    <location>
        <begin position="80"/>
        <end position="208"/>
    </location>
</feature>
<dbReference type="PANTHER" id="PTHR35402">
    <property type="entry name" value="INTEGRAL MEMBRANE PROTEIN-RELATED"/>
    <property type="match status" value="1"/>
</dbReference>
<evidence type="ECO:0000256" key="6">
    <source>
        <dbReference type="SAM" id="Phobius"/>
    </source>
</evidence>
<feature type="transmembrane region" description="Helical" evidence="6">
    <location>
        <begin position="268"/>
        <end position="286"/>
    </location>
</feature>
<dbReference type="RefSeq" id="WP_064496654.1">
    <property type="nucleotide sequence ID" value="NC_000909.1"/>
</dbReference>
<evidence type="ECO:0000313" key="8">
    <source>
        <dbReference type="EMBL" id="HII59068.1"/>
    </source>
</evidence>
<evidence type="ECO:0000313" key="9">
    <source>
        <dbReference type="Proteomes" id="UP000645676"/>
    </source>
</evidence>
<dbReference type="PANTHER" id="PTHR35402:SF2">
    <property type="entry name" value="FLAGELLA ACCESSORY PROTEIN J"/>
    <property type="match status" value="1"/>
</dbReference>
<keyword evidence="2" id="KW-1003">Cell membrane</keyword>
<feature type="transmembrane region" description="Helical" evidence="6">
    <location>
        <begin position="220"/>
        <end position="242"/>
    </location>
</feature>
<name>A0A832T645_9EURY</name>
<evidence type="ECO:0000259" key="7">
    <source>
        <dbReference type="Pfam" id="PF00482"/>
    </source>
</evidence>
<evidence type="ECO:0000256" key="4">
    <source>
        <dbReference type="ARBA" id="ARBA00022989"/>
    </source>
</evidence>
<feature type="transmembrane region" description="Helical" evidence="6">
    <location>
        <begin position="298"/>
        <end position="319"/>
    </location>
</feature>
<feature type="transmembrane region" description="Helical" evidence="6">
    <location>
        <begin position="443"/>
        <end position="465"/>
    </location>
</feature>
<proteinExistence type="predicted"/>
<reference evidence="8" key="1">
    <citation type="journal article" date="2020" name="bioRxiv">
        <title>A rank-normalized archaeal taxonomy based on genome phylogeny resolves widespread incomplete and uneven classifications.</title>
        <authorList>
            <person name="Rinke C."/>
            <person name="Chuvochina M."/>
            <person name="Mussig A.J."/>
            <person name="Chaumeil P.-A."/>
            <person name="Waite D.W."/>
            <person name="Whitman W.B."/>
            <person name="Parks D.H."/>
            <person name="Hugenholtz P."/>
        </authorList>
    </citation>
    <scope>NUCLEOTIDE SEQUENCE</scope>
    <source>
        <strain evidence="8">UBA8849</strain>
    </source>
</reference>
<comment type="caution">
    <text evidence="8">The sequence shown here is derived from an EMBL/GenBank/DDBJ whole genome shotgun (WGS) entry which is preliminary data.</text>
</comment>
<dbReference type="Pfam" id="PF00482">
    <property type="entry name" value="T2SSF"/>
    <property type="match status" value="2"/>
</dbReference>
<evidence type="ECO:0000256" key="3">
    <source>
        <dbReference type="ARBA" id="ARBA00022692"/>
    </source>
</evidence>
<keyword evidence="3 6" id="KW-0812">Transmembrane</keyword>
<dbReference type="EMBL" id="DUJR01000002">
    <property type="protein sequence ID" value="HII59068.1"/>
    <property type="molecule type" value="Genomic_DNA"/>
</dbReference>
<keyword evidence="5 6" id="KW-0472">Membrane</keyword>
<dbReference type="Proteomes" id="UP000645676">
    <property type="component" value="Unassembled WGS sequence"/>
</dbReference>
<feature type="domain" description="Type II secretion system protein GspF" evidence="7">
    <location>
        <begin position="335"/>
        <end position="459"/>
    </location>
</feature>
<dbReference type="GO" id="GO:0005886">
    <property type="term" value="C:plasma membrane"/>
    <property type="evidence" value="ECO:0007669"/>
    <property type="project" value="UniProtKB-SubCell"/>
</dbReference>